<feature type="region of interest" description="Disordered" evidence="1">
    <location>
        <begin position="53"/>
        <end position="119"/>
    </location>
</feature>
<dbReference type="RefSeq" id="XP_042916754.1">
    <property type="nucleotide sequence ID" value="XM_043070081.1"/>
</dbReference>
<dbReference type="KEGG" id="cre:CHLRE_14g615700v5"/>
<dbReference type="EMBL" id="CM008975">
    <property type="protein sequence ID" value="PNW73021.1"/>
    <property type="molecule type" value="Genomic_DNA"/>
</dbReference>
<dbReference type="AlphaFoldDB" id="A0A2K3CXL7"/>
<dbReference type="OrthoDB" id="546933at2759"/>
<evidence type="ECO:0000313" key="4">
    <source>
        <dbReference type="Proteomes" id="UP000006906"/>
    </source>
</evidence>
<reference evidence="3 4" key="1">
    <citation type="journal article" date="2007" name="Science">
        <title>The Chlamydomonas genome reveals the evolution of key animal and plant functions.</title>
        <authorList>
            <person name="Merchant S.S."/>
            <person name="Prochnik S.E."/>
            <person name="Vallon O."/>
            <person name="Harris E.H."/>
            <person name="Karpowicz S.J."/>
            <person name="Witman G.B."/>
            <person name="Terry A."/>
            <person name="Salamov A."/>
            <person name="Fritz-Laylin L.K."/>
            <person name="Marechal-Drouard L."/>
            <person name="Marshall W.F."/>
            <person name="Qu L.H."/>
            <person name="Nelson D.R."/>
            <person name="Sanderfoot A.A."/>
            <person name="Spalding M.H."/>
            <person name="Kapitonov V.V."/>
            <person name="Ren Q."/>
            <person name="Ferris P."/>
            <person name="Lindquist E."/>
            <person name="Shapiro H."/>
            <person name="Lucas S.M."/>
            <person name="Grimwood J."/>
            <person name="Schmutz J."/>
            <person name="Cardol P."/>
            <person name="Cerutti H."/>
            <person name="Chanfreau G."/>
            <person name="Chen C.L."/>
            <person name="Cognat V."/>
            <person name="Croft M.T."/>
            <person name="Dent R."/>
            <person name="Dutcher S."/>
            <person name="Fernandez E."/>
            <person name="Fukuzawa H."/>
            <person name="Gonzalez-Ballester D."/>
            <person name="Gonzalez-Halphen D."/>
            <person name="Hallmann A."/>
            <person name="Hanikenne M."/>
            <person name="Hippler M."/>
            <person name="Inwood W."/>
            <person name="Jabbari K."/>
            <person name="Kalanon M."/>
            <person name="Kuras R."/>
            <person name="Lefebvre P.A."/>
            <person name="Lemaire S.D."/>
            <person name="Lobanov A.V."/>
            <person name="Lohr M."/>
            <person name="Manuell A."/>
            <person name="Meier I."/>
            <person name="Mets L."/>
            <person name="Mittag M."/>
            <person name="Mittelmeier T."/>
            <person name="Moroney J.V."/>
            <person name="Moseley J."/>
            <person name="Napoli C."/>
            <person name="Nedelcu A.M."/>
            <person name="Niyogi K."/>
            <person name="Novoselov S.V."/>
            <person name="Paulsen I.T."/>
            <person name="Pazour G."/>
            <person name="Purton S."/>
            <person name="Ral J.P."/>
            <person name="Riano-Pachon D.M."/>
            <person name="Riekhof W."/>
            <person name="Rymarquis L."/>
            <person name="Schroda M."/>
            <person name="Stern D."/>
            <person name="Umen J."/>
            <person name="Willows R."/>
            <person name="Wilson N."/>
            <person name="Zimmer S.L."/>
            <person name="Allmer J."/>
            <person name="Balk J."/>
            <person name="Bisova K."/>
            <person name="Chen C.J."/>
            <person name="Elias M."/>
            <person name="Gendler K."/>
            <person name="Hauser C."/>
            <person name="Lamb M.R."/>
            <person name="Ledford H."/>
            <person name="Long J.C."/>
            <person name="Minagawa J."/>
            <person name="Page M.D."/>
            <person name="Pan J."/>
            <person name="Pootakham W."/>
            <person name="Roje S."/>
            <person name="Rose A."/>
            <person name="Stahlberg E."/>
            <person name="Terauchi A.M."/>
            <person name="Yang P."/>
            <person name="Ball S."/>
            <person name="Bowler C."/>
            <person name="Dieckmann C.L."/>
            <person name="Gladyshev V.N."/>
            <person name="Green P."/>
            <person name="Jorgensen R."/>
            <person name="Mayfield S."/>
            <person name="Mueller-Roeber B."/>
            <person name="Rajamani S."/>
            <person name="Sayre R.T."/>
            <person name="Brokstein P."/>
            <person name="Dubchak I."/>
            <person name="Goodstein D."/>
            <person name="Hornick L."/>
            <person name="Huang Y.W."/>
            <person name="Jhaveri J."/>
            <person name="Luo Y."/>
            <person name="Martinez D."/>
            <person name="Ngau W.C."/>
            <person name="Otillar B."/>
            <person name="Poliakov A."/>
            <person name="Porter A."/>
            <person name="Szajkowski L."/>
            <person name="Werner G."/>
            <person name="Zhou K."/>
            <person name="Grigoriev I.V."/>
            <person name="Rokhsar D.S."/>
            <person name="Grossman A.R."/>
        </authorList>
    </citation>
    <scope>NUCLEOTIDE SEQUENCE [LARGE SCALE GENOMIC DNA]</scope>
    <source>
        <strain evidence="4">CC-503</strain>
    </source>
</reference>
<accession>A0A2K3CXL7</accession>
<feature type="region of interest" description="Disordered" evidence="1">
    <location>
        <begin position="146"/>
        <end position="431"/>
    </location>
</feature>
<feature type="region of interest" description="Disordered" evidence="1">
    <location>
        <begin position="702"/>
        <end position="727"/>
    </location>
</feature>
<feature type="region of interest" description="Disordered" evidence="1">
    <location>
        <begin position="771"/>
        <end position="930"/>
    </location>
</feature>
<dbReference type="Gramene" id="PNW73021">
    <property type="protein sequence ID" value="PNW73021"/>
    <property type="gene ID" value="CHLRE_14g615700v5"/>
</dbReference>
<protein>
    <submittedName>
        <fullName evidence="3">Uncharacterized protein</fullName>
    </submittedName>
</protein>
<dbReference type="GeneID" id="5724609"/>
<keyword evidence="2" id="KW-0472">Membrane</keyword>
<feature type="compositionally biased region" description="Polar residues" evidence="1">
    <location>
        <begin position="1"/>
        <end position="10"/>
    </location>
</feature>
<feature type="transmembrane region" description="Helical" evidence="2">
    <location>
        <begin position="1051"/>
        <end position="1076"/>
    </location>
</feature>
<keyword evidence="2" id="KW-0812">Transmembrane</keyword>
<feature type="compositionally biased region" description="Low complexity" evidence="1">
    <location>
        <begin position="421"/>
        <end position="431"/>
    </location>
</feature>
<feature type="compositionally biased region" description="Pro residues" evidence="1">
    <location>
        <begin position="60"/>
        <end position="79"/>
    </location>
</feature>
<feature type="transmembrane region" description="Helical" evidence="2">
    <location>
        <begin position="1025"/>
        <end position="1045"/>
    </location>
</feature>
<feature type="compositionally biased region" description="Low complexity" evidence="1">
    <location>
        <begin position="830"/>
        <end position="848"/>
    </location>
</feature>
<evidence type="ECO:0000313" key="3">
    <source>
        <dbReference type="EMBL" id="PNW73021.1"/>
    </source>
</evidence>
<gene>
    <name evidence="3" type="ORF">CHLRE_14g615700v5</name>
</gene>
<evidence type="ECO:0000256" key="2">
    <source>
        <dbReference type="SAM" id="Phobius"/>
    </source>
</evidence>
<feature type="compositionally biased region" description="Gly residues" evidence="1">
    <location>
        <begin position="278"/>
        <end position="291"/>
    </location>
</feature>
<keyword evidence="2" id="KW-1133">Transmembrane helix</keyword>
<feature type="compositionally biased region" description="Low complexity" evidence="1">
    <location>
        <begin position="359"/>
        <end position="370"/>
    </location>
</feature>
<evidence type="ECO:0000256" key="1">
    <source>
        <dbReference type="SAM" id="MobiDB-lite"/>
    </source>
</evidence>
<feature type="compositionally biased region" description="Basic residues" evidence="1">
    <location>
        <begin position="907"/>
        <end position="919"/>
    </location>
</feature>
<dbReference type="InParanoid" id="A0A2K3CXL7"/>
<name>A0A2K3CXL7_CHLRE</name>
<feature type="compositionally biased region" description="Polar residues" evidence="1">
    <location>
        <begin position="173"/>
        <end position="187"/>
    </location>
</feature>
<sequence length="1098" mass="111124">MDILGDQSSLGRLRGPTTRQKSSSFAAPERLCASTSCTPRFVDGIGGEFAVRASNFSDFGPPPASAPQPPKPPSTPLSPSPSNKLQEVRRILQQEPLAAQRRQSCPAHPDTHLLSSASARVSTDFAPEVTAPGHPVYVVRRAYRSSLDGSQPSSANSTAPGDEAPPGAWAHTNGAQSHSGWAATSSVGRAPSAGPSPLPSRRALHPRSGSCTPTVGASAPGSPLLPPPPPNAAGGLGQVPLAKVPGTASLPKPPPQEGVHLHSCSPGGESEASSPQHGGVGAGGGAGGSMGGAAMMATRPPRPSRFKSSNGLLVSSIAPPPALASSPLHSAASGPLLGGHGQGQGGHGRGSATCGGGFTTVSQSTSAAVSPPHTPRGRGSGNGDWPPPVTAGSGAQGSTAPSCHSHMGSPFGDARHDGDPESLPSPFSELPTSSQIFSSLLRAGSAGASGRGPTRLFAHDPDGLPISNTAPRGPMAISDTGAATGGLMGQASGALRSSKSGAGPVAVAAAAAAAARPQPPGLGLVSGHLLCRVLLFLYYSAVLVAEVDAWRNHSIRQSASARLRRLEEEEEEEGFWHYGARSGPQRGAGSSGLLSSIQGWIRTALAVLDPGGTGPLAAAFPLAHAALAVPCLLALLGGVWWEPAALVLGGRLLWDLACRHGWGLLMFYKGESAQLMRMKELAVVGATLVAAARSIPAAGGSSIVNTSNGTNTRSGSSSSGGTSRNGSTASLSAAAAAAAASSRAAASAAAAGDSCNASDYDSGCGSGTDGGNMTPRLSSPLARGAGHSSSSSAAWPQHRRPSAGEAHARDLRRGGWRQDSPTPGAGGFCGAAAAHAHSPPPALASSGHKLPPPPPSLPRSPSVRAPLPQLGSEAPLPEPQPLSDAGGEHASDYLDAEAEEEGEPPRGRRGPSSRHHYQHPSRGVRGAGPARGRLGGLAGALMSGRWALLQAGLGLMAPLFLYYGCVQVEHVRDMQDAGGVGGALRELVGDTYRWVPPGDGSLNTFWLPSQFAMALPYFTGMGPQWLAVALAGAVGMEGLLCWRFWARGGMLWTYAFYVGRHFLANAVIAGGVLLSLPAAQVQAPARSAALWRRKHKTT</sequence>
<dbReference type="Proteomes" id="UP000006906">
    <property type="component" value="Chromosome 14"/>
</dbReference>
<dbReference type="ExpressionAtlas" id="A0A2K3CXL7">
    <property type="expression patterns" value="baseline and differential"/>
</dbReference>
<feature type="compositionally biased region" description="Polar residues" evidence="1">
    <location>
        <begin position="147"/>
        <end position="159"/>
    </location>
</feature>
<feature type="compositionally biased region" description="Low complexity" evidence="1">
    <location>
        <begin position="859"/>
        <end position="868"/>
    </location>
</feature>
<feature type="region of interest" description="Disordered" evidence="1">
    <location>
        <begin position="1"/>
        <end position="30"/>
    </location>
</feature>
<keyword evidence="4" id="KW-1185">Reference proteome</keyword>
<feature type="region of interest" description="Disordered" evidence="1">
    <location>
        <begin position="444"/>
        <end position="473"/>
    </location>
</feature>
<feature type="compositionally biased region" description="Low complexity" evidence="1">
    <location>
        <begin position="312"/>
        <end position="335"/>
    </location>
</feature>
<organism evidence="3 4">
    <name type="scientific">Chlamydomonas reinhardtii</name>
    <name type="common">Chlamydomonas smithii</name>
    <dbReference type="NCBI Taxonomy" id="3055"/>
    <lineage>
        <taxon>Eukaryota</taxon>
        <taxon>Viridiplantae</taxon>
        <taxon>Chlorophyta</taxon>
        <taxon>core chlorophytes</taxon>
        <taxon>Chlorophyceae</taxon>
        <taxon>CS clade</taxon>
        <taxon>Chlamydomonadales</taxon>
        <taxon>Chlamydomonadaceae</taxon>
        <taxon>Chlamydomonas</taxon>
    </lineage>
</organism>
<feature type="compositionally biased region" description="Low complexity" evidence="1">
    <location>
        <begin position="705"/>
        <end position="727"/>
    </location>
</feature>
<proteinExistence type="predicted"/>
<feature type="transmembrane region" description="Helical" evidence="2">
    <location>
        <begin position="946"/>
        <end position="965"/>
    </location>
</feature>
<feature type="compositionally biased region" description="Gly residues" evidence="1">
    <location>
        <begin position="336"/>
        <end position="358"/>
    </location>
</feature>